<keyword evidence="1" id="KW-0175">Coiled coil</keyword>
<dbReference type="EMBL" id="KV454001">
    <property type="protein sequence ID" value="ODQ49373.1"/>
    <property type="molecule type" value="Genomic_DNA"/>
</dbReference>
<name>A0A1E3NUZ9_9ASCO</name>
<dbReference type="RefSeq" id="XP_019020486.1">
    <property type="nucleotide sequence ID" value="XM_019163235.1"/>
</dbReference>
<evidence type="ECO:0000313" key="3">
    <source>
        <dbReference type="EMBL" id="ODQ49373.1"/>
    </source>
</evidence>
<organism evidence="3 4">
    <name type="scientific">Pichia membranifaciens NRRL Y-2026</name>
    <dbReference type="NCBI Taxonomy" id="763406"/>
    <lineage>
        <taxon>Eukaryota</taxon>
        <taxon>Fungi</taxon>
        <taxon>Dikarya</taxon>
        <taxon>Ascomycota</taxon>
        <taxon>Saccharomycotina</taxon>
        <taxon>Pichiomycetes</taxon>
        <taxon>Pichiales</taxon>
        <taxon>Pichiaceae</taxon>
        <taxon>Pichia</taxon>
    </lineage>
</organism>
<dbReference type="GeneID" id="30179922"/>
<evidence type="ECO:0000313" key="4">
    <source>
        <dbReference type="Proteomes" id="UP000094455"/>
    </source>
</evidence>
<proteinExistence type="predicted"/>
<evidence type="ECO:0000256" key="1">
    <source>
        <dbReference type="SAM" id="Coils"/>
    </source>
</evidence>
<sequence>MYLPNIIPSDIRTGWMQAPSEGRLQASTRNDNSNSSNNSTSNAPNLNVSTRGRKSEFPPLSFYTPVRAAPLFLNNASKTALSLLKNSKKPCTHTNRQESAFEGIEQLGLELGCRLQKLKENEVWGYTWLTPLGLDKTMAQMLEEANDEVEDIEEDNEDVNLELQNDINGASNDMEEMLLNSYEGQQGEGQAAVQNTAIQDATDLMTENLGQMRRNENEGDSFNDNINSRASNENDLGNQAIYANTSGDVRLLPERDLDADISNYDSSHGNYSNVSIYRGNDNYYDDEEEMHDVVDHAYIAEDPSFDDEDVVDDVEENDDDEDDDEDYEIGDHAIVDLQDDDENEEGHSSIAIGNHRNEILGNVSRTLLHSSFHEDAGAGAGIPIGTAGRRFLEGEEQYFMAYEDYQEDHSIIEGQVGKPYPSRGVSILESAHTRGSGNSVRRNINTGYTDSANLTTPTTINSSIGNQTTGNTSVDNDIHGSDFDMTLE</sequence>
<feature type="compositionally biased region" description="Polar residues" evidence="2">
    <location>
        <begin position="433"/>
        <end position="475"/>
    </location>
</feature>
<dbReference type="Proteomes" id="UP000094455">
    <property type="component" value="Unassembled WGS sequence"/>
</dbReference>
<feature type="region of interest" description="Disordered" evidence="2">
    <location>
        <begin position="303"/>
        <end position="327"/>
    </location>
</feature>
<gene>
    <name evidence="3" type="ORF">PICMEDRAFT_57425</name>
</gene>
<reference evidence="3 4" key="1">
    <citation type="journal article" date="2016" name="Proc. Natl. Acad. Sci. U.S.A.">
        <title>Comparative genomics of biotechnologically important yeasts.</title>
        <authorList>
            <person name="Riley R."/>
            <person name="Haridas S."/>
            <person name="Wolfe K.H."/>
            <person name="Lopes M.R."/>
            <person name="Hittinger C.T."/>
            <person name="Goeker M."/>
            <person name="Salamov A.A."/>
            <person name="Wisecaver J.H."/>
            <person name="Long T.M."/>
            <person name="Calvey C.H."/>
            <person name="Aerts A.L."/>
            <person name="Barry K.W."/>
            <person name="Choi C."/>
            <person name="Clum A."/>
            <person name="Coughlan A.Y."/>
            <person name="Deshpande S."/>
            <person name="Douglass A.P."/>
            <person name="Hanson S.J."/>
            <person name="Klenk H.-P."/>
            <person name="LaButti K.M."/>
            <person name="Lapidus A."/>
            <person name="Lindquist E.A."/>
            <person name="Lipzen A.M."/>
            <person name="Meier-Kolthoff J.P."/>
            <person name="Ohm R.A."/>
            <person name="Otillar R.P."/>
            <person name="Pangilinan J.L."/>
            <person name="Peng Y."/>
            <person name="Rokas A."/>
            <person name="Rosa C.A."/>
            <person name="Scheuner C."/>
            <person name="Sibirny A.A."/>
            <person name="Slot J.C."/>
            <person name="Stielow J.B."/>
            <person name="Sun H."/>
            <person name="Kurtzman C.P."/>
            <person name="Blackwell M."/>
            <person name="Grigoriev I.V."/>
            <person name="Jeffries T.W."/>
        </authorList>
    </citation>
    <scope>NUCLEOTIDE SEQUENCE [LARGE SCALE GENOMIC DNA]</scope>
    <source>
        <strain evidence="3 4">NRRL Y-2026</strain>
    </source>
</reference>
<feature type="compositionally biased region" description="Low complexity" evidence="2">
    <location>
        <begin position="27"/>
        <end position="42"/>
    </location>
</feature>
<evidence type="ECO:0000256" key="2">
    <source>
        <dbReference type="SAM" id="MobiDB-lite"/>
    </source>
</evidence>
<protein>
    <submittedName>
        <fullName evidence="3">Uncharacterized protein</fullName>
    </submittedName>
</protein>
<accession>A0A1E3NUZ9</accession>
<dbReference type="OrthoDB" id="3994098at2759"/>
<keyword evidence="4" id="KW-1185">Reference proteome</keyword>
<feature type="coiled-coil region" evidence="1">
    <location>
        <begin position="135"/>
        <end position="180"/>
    </location>
</feature>
<dbReference type="AlphaFoldDB" id="A0A1E3NUZ9"/>
<feature type="region of interest" description="Disordered" evidence="2">
    <location>
        <begin position="432"/>
        <end position="488"/>
    </location>
</feature>
<feature type="region of interest" description="Disordered" evidence="2">
    <location>
        <begin position="22"/>
        <end position="51"/>
    </location>
</feature>